<keyword evidence="2" id="KW-1185">Reference proteome</keyword>
<protein>
    <recommendedName>
        <fullName evidence="3">RNA polymerase subunit sigma-70</fullName>
    </recommendedName>
</protein>
<reference evidence="1" key="1">
    <citation type="submission" date="2021-04" db="EMBL/GenBank/DDBJ databases">
        <title>Genome seq and assembly of Bacillus sp.</title>
        <authorList>
            <person name="Chhetri G."/>
        </authorList>
    </citation>
    <scope>NUCLEOTIDE SEQUENCE</scope>
    <source>
        <strain evidence="1">RG28</strain>
    </source>
</reference>
<sequence length="57" mass="6706">MRINHRNSLGASRKGVLNMDFHEFQAREQENTSIELASEFGLSMREVRELKKQLERS</sequence>
<dbReference type="RefSeq" id="WP_209401615.1">
    <property type="nucleotide sequence ID" value="NZ_JAGIYQ010000001.1"/>
</dbReference>
<accession>A0A940NGZ3</accession>
<evidence type="ECO:0000313" key="2">
    <source>
        <dbReference type="Proteomes" id="UP000682134"/>
    </source>
</evidence>
<gene>
    <name evidence="1" type="ORF">J5Y03_01330</name>
</gene>
<name>A0A940NGZ3_9BACI</name>
<organism evidence="1 2">
    <name type="scientific">Gottfriedia endophytica</name>
    <dbReference type="NCBI Taxonomy" id="2820819"/>
    <lineage>
        <taxon>Bacteria</taxon>
        <taxon>Bacillati</taxon>
        <taxon>Bacillota</taxon>
        <taxon>Bacilli</taxon>
        <taxon>Bacillales</taxon>
        <taxon>Bacillaceae</taxon>
        <taxon>Gottfriedia</taxon>
    </lineage>
</organism>
<dbReference type="EMBL" id="JAGIYQ010000001">
    <property type="protein sequence ID" value="MBP0723822.1"/>
    <property type="molecule type" value="Genomic_DNA"/>
</dbReference>
<evidence type="ECO:0000313" key="1">
    <source>
        <dbReference type="EMBL" id="MBP0723822.1"/>
    </source>
</evidence>
<evidence type="ECO:0008006" key="3">
    <source>
        <dbReference type="Google" id="ProtNLM"/>
    </source>
</evidence>
<comment type="caution">
    <text evidence="1">The sequence shown here is derived from an EMBL/GenBank/DDBJ whole genome shotgun (WGS) entry which is preliminary data.</text>
</comment>
<proteinExistence type="predicted"/>
<dbReference type="Proteomes" id="UP000682134">
    <property type="component" value="Unassembled WGS sequence"/>
</dbReference>
<dbReference type="AlphaFoldDB" id="A0A940NGZ3"/>